<comment type="caution">
    <text evidence="3">The sequence shown here is derived from an EMBL/GenBank/DDBJ whole genome shotgun (WGS) entry which is preliminary data.</text>
</comment>
<proteinExistence type="inferred from homology"/>
<accession>A0A135TTE2</accession>
<keyword evidence="4" id="KW-1185">Reference proteome</keyword>
<evidence type="ECO:0000313" key="3">
    <source>
        <dbReference type="EMBL" id="KXH51454.1"/>
    </source>
</evidence>
<protein>
    <submittedName>
        <fullName evidence="3">Short-chain dehydrogenase</fullName>
    </submittedName>
</protein>
<dbReference type="PANTHER" id="PTHR24320">
    <property type="entry name" value="RETINOL DEHYDROGENASE"/>
    <property type="match status" value="1"/>
</dbReference>
<dbReference type="EMBL" id="JFBX01000064">
    <property type="protein sequence ID" value="KXH51454.1"/>
    <property type="molecule type" value="Genomic_DNA"/>
</dbReference>
<dbReference type="PANTHER" id="PTHR24320:SF283">
    <property type="entry name" value="RETINOL DEHYDROGENASE 11"/>
    <property type="match status" value="1"/>
</dbReference>
<name>A0A135TTE2_9PEZI</name>
<gene>
    <name evidence="3" type="ORF">CSIM01_08240</name>
</gene>
<dbReference type="AlphaFoldDB" id="A0A135TTE2"/>
<dbReference type="SUPFAM" id="SSF51735">
    <property type="entry name" value="NAD(P)-binding Rossmann-fold domains"/>
    <property type="match status" value="1"/>
</dbReference>
<evidence type="ECO:0000256" key="2">
    <source>
        <dbReference type="ARBA" id="ARBA00023002"/>
    </source>
</evidence>
<dbReference type="Proteomes" id="UP000070328">
    <property type="component" value="Unassembled WGS sequence"/>
</dbReference>
<sequence>MTFATNHVGHFLLKNRILPNIIKALLRTPSLAGSFLRHQLSKIPEKLPEEELLIFRRPASGRTANILYSISLTQTLEAKYGIGSSAIHPGAVTTNINCHAKSEEIKKALKRVKKLDLETPAKTLDQGVNSSVLSAVGPELPSPGLSRLESKGLYIADCKLDDEQCAGYDRNLKYADKLWALREELVKEKFDI</sequence>
<keyword evidence="2" id="KW-0560">Oxidoreductase</keyword>
<organism evidence="3 4">
    <name type="scientific">Colletotrichum simmondsii</name>
    <dbReference type="NCBI Taxonomy" id="703756"/>
    <lineage>
        <taxon>Eukaryota</taxon>
        <taxon>Fungi</taxon>
        <taxon>Dikarya</taxon>
        <taxon>Ascomycota</taxon>
        <taxon>Pezizomycotina</taxon>
        <taxon>Sordariomycetes</taxon>
        <taxon>Hypocreomycetidae</taxon>
        <taxon>Glomerellales</taxon>
        <taxon>Glomerellaceae</taxon>
        <taxon>Colletotrichum</taxon>
        <taxon>Colletotrichum acutatum species complex</taxon>
    </lineage>
</organism>
<comment type="similarity">
    <text evidence="1">Belongs to the short-chain dehydrogenases/reductases (SDR) family.</text>
</comment>
<dbReference type="Gene3D" id="3.40.50.720">
    <property type="entry name" value="NAD(P)-binding Rossmann-like Domain"/>
    <property type="match status" value="1"/>
</dbReference>
<evidence type="ECO:0000313" key="4">
    <source>
        <dbReference type="Proteomes" id="UP000070328"/>
    </source>
</evidence>
<evidence type="ECO:0000256" key="1">
    <source>
        <dbReference type="ARBA" id="ARBA00006484"/>
    </source>
</evidence>
<reference evidence="3 4" key="1">
    <citation type="submission" date="2014-02" db="EMBL/GenBank/DDBJ databases">
        <title>The genome sequence of Colletotrichum simmondsii CBS122122.</title>
        <authorList>
            <person name="Baroncelli R."/>
            <person name="Thon M.R."/>
        </authorList>
    </citation>
    <scope>NUCLEOTIDE SEQUENCE [LARGE SCALE GENOMIC DNA]</scope>
    <source>
        <strain evidence="3 4">CBS122122</strain>
    </source>
</reference>
<dbReference type="GO" id="GO:0016491">
    <property type="term" value="F:oxidoreductase activity"/>
    <property type="evidence" value="ECO:0007669"/>
    <property type="project" value="UniProtKB-KW"/>
</dbReference>
<dbReference type="InterPro" id="IPR036291">
    <property type="entry name" value="NAD(P)-bd_dom_sf"/>
</dbReference>